<name>A0A3L8PTU1_9GAMM</name>
<dbReference type="GO" id="GO:0030288">
    <property type="term" value="C:outer membrane-bounded periplasmic space"/>
    <property type="evidence" value="ECO:0007669"/>
    <property type="project" value="UniProtKB-UniRule"/>
</dbReference>
<dbReference type="PROSITE" id="PS50005">
    <property type="entry name" value="TPR"/>
    <property type="match status" value="1"/>
</dbReference>
<accession>A0A3L8PTU1</accession>
<feature type="chain" id="PRO_5018343384" description="Cell division coordinator CpoB" evidence="1">
    <location>
        <begin position="20"/>
        <end position="245"/>
    </location>
</feature>
<gene>
    <name evidence="4" type="primary">ybgF</name>
    <name evidence="1" type="synonym">cpoB</name>
    <name evidence="4" type="ORF">D5018_18415</name>
</gene>
<sequence precursor="true">MKKTVLATVVFLGVGAAQAAPTPVVDLAGGSQNDRVSRLERIIKAKQQAEFELQQRVDTLQQEVQDLRGLNEQQAYQIEQILQRQRQLFDELAKVQSQPVQLPVSDKANTEVADAASTTGSLSETDSYQRAVNLVLKERKYDAAIPAFKDFIKKYPNSNFSDNANYWLGQLQFNKGDLKSAKVAFQTVVNKFEKSGKRADSLIKLGKIAEKQNDKKLAKRYYQRVLNEYPQSSEARIAKQNIAAL</sequence>
<keyword evidence="1" id="KW-0175">Coiled coil</keyword>
<feature type="signal peptide" evidence="1">
    <location>
        <begin position="1"/>
        <end position="19"/>
    </location>
</feature>
<evidence type="ECO:0000256" key="2">
    <source>
        <dbReference type="PROSITE-ProRule" id="PRU00339"/>
    </source>
</evidence>
<dbReference type="SUPFAM" id="SSF48452">
    <property type="entry name" value="TPR-like"/>
    <property type="match status" value="1"/>
</dbReference>
<dbReference type="GO" id="GO:0070206">
    <property type="term" value="P:protein trimerization"/>
    <property type="evidence" value="ECO:0007669"/>
    <property type="project" value="InterPro"/>
</dbReference>
<protein>
    <recommendedName>
        <fullName evidence="1">Cell division coordinator CpoB</fullName>
    </recommendedName>
</protein>
<dbReference type="Gene3D" id="1.25.40.10">
    <property type="entry name" value="Tetratricopeptide repeat domain"/>
    <property type="match status" value="1"/>
</dbReference>
<dbReference type="InterPro" id="IPR032519">
    <property type="entry name" value="YbgF_tri"/>
</dbReference>
<reference evidence="4 5" key="1">
    <citation type="submission" date="2018-09" db="EMBL/GenBank/DDBJ databases">
        <title>Phylogeny of the Shewanellaceae, and recommendation for two new genera, Pseudoshewanella and Parashewanella.</title>
        <authorList>
            <person name="Wang G."/>
        </authorList>
    </citation>
    <scope>NUCLEOTIDE SEQUENCE [LARGE SCALE GENOMIC DNA]</scope>
    <source>
        <strain evidence="4 5">C51</strain>
    </source>
</reference>
<dbReference type="NCBIfam" id="TIGR02795">
    <property type="entry name" value="tol_pal_ybgF"/>
    <property type="match status" value="1"/>
</dbReference>
<dbReference type="Pfam" id="PF13174">
    <property type="entry name" value="TPR_6"/>
    <property type="match status" value="1"/>
</dbReference>
<keyword evidence="5" id="KW-1185">Reference proteome</keyword>
<feature type="repeat" description="TPR" evidence="2">
    <location>
        <begin position="199"/>
        <end position="232"/>
    </location>
</feature>
<dbReference type="Pfam" id="PF13432">
    <property type="entry name" value="TPR_16"/>
    <property type="match status" value="1"/>
</dbReference>
<comment type="similarity">
    <text evidence="1">Belongs to the CpoB family.</text>
</comment>
<organism evidence="4 5">
    <name type="scientific">Parashewanella curva</name>
    <dbReference type="NCBI Taxonomy" id="2338552"/>
    <lineage>
        <taxon>Bacteria</taxon>
        <taxon>Pseudomonadati</taxon>
        <taxon>Pseudomonadota</taxon>
        <taxon>Gammaproteobacteria</taxon>
        <taxon>Alteromonadales</taxon>
        <taxon>Shewanellaceae</taxon>
        <taxon>Parashewanella</taxon>
    </lineage>
</organism>
<dbReference type="InterPro" id="IPR014162">
    <property type="entry name" value="CpoB_C"/>
</dbReference>
<dbReference type="HAMAP" id="MF_02066">
    <property type="entry name" value="CpoB"/>
    <property type="match status" value="1"/>
</dbReference>
<dbReference type="EMBL" id="QZEI01000087">
    <property type="protein sequence ID" value="RLV58229.1"/>
    <property type="molecule type" value="Genomic_DNA"/>
</dbReference>
<comment type="function">
    <text evidence="1">Mediates coordination of peptidoglycan synthesis and outer membrane constriction during cell division.</text>
</comment>
<keyword evidence="1" id="KW-0131">Cell cycle</keyword>
<dbReference type="InterPro" id="IPR034706">
    <property type="entry name" value="CpoB"/>
</dbReference>
<dbReference type="Gene3D" id="1.20.5.110">
    <property type="match status" value="1"/>
</dbReference>
<comment type="subcellular location">
    <subcellularLocation>
        <location evidence="1">Periplasm</location>
    </subcellularLocation>
</comment>
<dbReference type="InterPro" id="IPR011990">
    <property type="entry name" value="TPR-like_helical_dom_sf"/>
</dbReference>
<dbReference type="Proteomes" id="UP000281474">
    <property type="component" value="Unassembled WGS sequence"/>
</dbReference>
<dbReference type="GO" id="GO:0043093">
    <property type="term" value="P:FtsZ-dependent cytokinesis"/>
    <property type="evidence" value="ECO:0007669"/>
    <property type="project" value="UniProtKB-UniRule"/>
</dbReference>
<feature type="domain" description="YbgF trimerisation" evidence="3">
    <location>
        <begin position="32"/>
        <end position="99"/>
    </location>
</feature>
<keyword evidence="1" id="KW-0732">Signal</keyword>
<keyword evidence="1" id="KW-0132">Cell division</keyword>
<dbReference type="OrthoDB" id="9768142at2"/>
<keyword evidence="2" id="KW-0802">TPR repeat</keyword>
<dbReference type="SMART" id="SM00028">
    <property type="entry name" value="TPR"/>
    <property type="match status" value="3"/>
</dbReference>
<dbReference type="RefSeq" id="WP_121840458.1">
    <property type="nucleotide sequence ID" value="NZ_ML014836.1"/>
</dbReference>
<dbReference type="Pfam" id="PF16331">
    <property type="entry name" value="TolA_bind_tri"/>
    <property type="match status" value="1"/>
</dbReference>
<evidence type="ECO:0000256" key="1">
    <source>
        <dbReference type="HAMAP-Rule" id="MF_02066"/>
    </source>
</evidence>
<dbReference type="InterPro" id="IPR019734">
    <property type="entry name" value="TPR_rpt"/>
</dbReference>
<comment type="caution">
    <text evidence="4">The sequence shown here is derived from an EMBL/GenBank/DDBJ whole genome shotgun (WGS) entry which is preliminary data.</text>
</comment>
<dbReference type="AlphaFoldDB" id="A0A3L8PTU1"/>
<evidence type="ECO:0000259" key="3">
    <source>
        <dbReference type="Pfam" id="PF16331"/>
    </source>
</evidence>
<keyword evidence="1" id="KW-0574">Periplasm</keyword>
<feature type="coiled-coil region" evidence="1">
    <location>
        <begin position="43"/>
        <end position="98"/>
    </location>
</feature>
<evidence type="ECO:0000313" key="4">
    <source>
        <dbReference type="EMBL" id="RLV58229.1"/>
    </source>
</evidence>
<proteinExistence type="inferred from homology"/>
<evidence type="ECO:0000313" key="5">
    <source>
        <dbReference type="Proteomes" id="UP000281474"/>
    </source>
</evidence>